<dbReference type="Gene3D" id="1.20.1280.50">
    <property type="match status" value="1"/>
</dbReference>
<dbReference type="Gene3D" id="3.80.10.10">
    <property type="entry name" value="Ribonuclease Inhibitor"/>
    <property type="match status" value="1"/>
</dbReference>
<dbReference type="Proteomes" id="UP001437256">
    <property type="component" value="Unassembled WGS sequence"/>
</dbReference>
<dbReference type="SUPFAM" id="SSF52047">
    <property type="entry name" value="RNI-like"/>
    <property type="match status" value="1"/>
</dbReference>
<accession>A0ABR2ZFV6</accession>
<proteinExistence type="predicted"/>
<organism evidence="2 3">
    <name type="scientific">Marasmius tenuissimus</name>
    <dbReference type="NCBI Taxonomy" id="585030"/>
    <lineage>
        <taxon>Eukaryota</taxon>
        <taxon>Fungi</taxon>
        <taxon>Dikarya</taxon>
        <taxon>Basidiomycota</taxon>
        <taxon>Agaricomycotina</taxon>
        <taxon>Agaricomycetes</taxon>
        <taxon>Agaricomycetidae</taxon>
        <taxon>Agaricales</taxon>
        <taxon>Marasmiineae</taxon>
        <taxon>Marasmiaceae</taxon>
        <taxon>Marasmius</taxon>
    </lineage>
</organism>
<dbReference type="PROSITE" id="PS50181">
    <property type="entry name" value="FBOX"/>
    <property type="match status" value="1"/>
</dbReference>
<evidence type="ECO:0000259" key="1">
    <source>
        <dbReference type="PROSITE" id="PS50181"/>
    </source>
</evidence>
<name>A0ABR2ZFV6_9AGAR</name>
<comment type="caution">
    <text evidence="2">The sequence shown here is derived from an EMBL/GenBank/DDBJ whole genome shotgun (WGS) entry which is preliminary data.</text>
</comment>
<evidence type="ECO:0000313" key="2">
    <source>
        <dbReference type="EMBL" id="KAL0059834.1"/>
    </source>
</evidence>
<dbReference type="InterPro" id="IPR001810">
    <property type="entry name" value="F-box_dom"/>
</dbReference>
<evidence type="ECO:0000313" key="3">
    <source>
        <dbReference type="Proteomes" id="UP001437256"/>
    </source>
</evidence>
<gene>
    <name evidence="2" type="ORF">AAF712_013371</name>
</gene>
<sequence length="583" mass="66498">MSLDVRTKEPLEFLDLGPLSHPPYKIRVALGSLRAFPKVGQRATKIERSQKRKWHKKPRPFNKLRLSTCHIQKLPVELLQKIFEHYSESDSFQSVFGLSLTLPGVCRTWRETALNLPSIWAFIRINLAVMQASPRRNYALPVQQALQRSKTRVLHVQITLAGHDFRRWASLFDILRSSCHRWASFYYNSNVGQGAPTPPINVTHNHTREFTALETVTLENLPRLHDRNYSDFLHSLVRHTPRLNEVFLIDDQLSRLDFILQWPSNPLANLDLSGRGEIKGDWLISVLRRCTSLQVLRASCLELKSRPMTYENITLPRLRILLATNAMSFICSILTVPALVDLTWSTDTNFRDVREMIARSACRLQRLSLKAAILRDVSIGTLLADRGLDLTQLELEGHFFDHLFTCLASPSSSFLPSLRQLVIGESLGSPSTVVKAIRARAERGRLDGLKISIPSNLPELTLLNELETLPISIDIQRVPSQESHFRSVLRILGRKKGMNEALLSENIQVIDNIFTIIERYLPEILGQNAPIVEVHTMFMTGAYNMPIPDSEYKVKERARNILGRLNEPILSRLKWPKAPFSKG</sequence>
<dbReference type="InterPro" id="IPR032675">
    <property type="entry name" value="LRR_dom_sf"/>
</dbReference>
<feature type="domain" description="F-box" evidence="1">
    <location>
        <begin position="68"/>
        <end position="123"/>
    </location>
</feature>
<protein>
    <recommendedName>
        <fullName evidence="1">F-box domain-containing protein</fullName>
    </recommendedName>
</protein>
<dbReference type="EMBL" id="JBBXMP010000203">
    <property type="protein sequence ID" value="KAL0059834.1"/>
    <property type="molecule type" value="Genomic_DNA"/>
</dbReference>
<keyword evidence="3" id="KW-1185">Reference proteome</keyword>
<reference evidence="2 3" key="1">
    <citation type="submission" date="2024-05" db="EMBL/GenBank/DDBJ databases">
        <title>A draft genome resource for the thread blight pathogen Marasmius tenuissimus strain MS-2.</title>
        <authorList>
            <person name="Yulfo-Soto G.E."/>
            <person name="Baruah I.K."/>
            <person name="Amoako-Attah I."/>
            <person name="Bukari Y."/>
            <person name="Meinhardt L.W."/>
            <person name="Bailey B.A."/>
            <person name="Cohen S.P."/>
        </authorList>
    </citation>
    <scope>NUCLEOTIDE SEQUENCE [LARGE SCALE GENOMIC DNA]</scope>
    <source>
        <strain evidence="2 3">MS-2</strain>
    </source>
</reference>